<accession>A0A7H0G0G0</accession>
<dbReference type="KEGG" id="lsx:H8B22_06095"/>
<protein>
    <submittedName>
        <fullName evidence="1">Uncharacterized protein</fullName>
    </submittedName>
</protein>
<evidence type="ECO:0000313" key="1">
    <source>
        <dbReference type="EMBL" id="QNP41776.1"/>
    </source>
</evidence>
<dbReference type="RefSeq" id="WP_187713212.1">
    <property type="nucleotide sequence ID" value="NZ_CP060820.1"/>
</dbReference>
<gene>
    <name evidence="1" type="ORF">H8B22_06095</name>
</gene>
<sequence length="590" mass="62829">MANRKTSRPWSTWITTMLTVAVTIGLTGTLMFIPPPAQAVHDDASPILNSPFELDGNAVKESGLDDWDSVLAPIANGVPNPPANSGATFIDDRNNSGTSETSAFFGSNKDIHEINTWERKTSGLSPDKDNITNAYAKAYSVDHDDNPATPKHLFIFFGADRFANDGDAALGFWFFKNDVTVAASGPKSSFSGTHSNDDVLVQVDFVNGGSKSEVQIFRWQSDGNGSHGFLNEIKFASSSGFIVCTNDDTACAITNQGDNTVSPWTYIPKGSTVDSNFPHESFYEGAIDVTALIGDVCFSSFMAETRTSHSETAELKDYAIGDFNLCDISVTKRCKTNTTPVIDPTGTFLTTTLDVTVTNTGFGPVYKTAFEEDITIPDANTGVLACRLKSPIVDDSLAKDELKEILAGELAPGASVTATLECDHTKNRVFNNVTARASASPTGARDITDSYSMIAEDTCEQSISTAILVGKTCDTVKLVVVNGTLQPQVCNTITLKNTSTEKLVKISLVDDPTHAAPTTLITNGELAPGASITPIDHCYVPTATDSATDEPEQANFGNEVLATGEGAISKTSVDDSENIQCALCPPPQSQ</sequence>
<organism evidence="1 2">
    <name type="scientific">Agrilutibacter terrestris</name>
    <dbReference type="NCBI Taxonomy" id="2865112"/>
    <lineage>
        <taxon>Bacteria</taxon>
        <taxon>Pseudomonadati</taxon>
        <taxon>Pseudomonadota</taxon>
        <taxon>Gammaproteobacteria</taxon>
        <taxon>Lysobacterales</taxon>
        <taxon>Lysobacteraceae</taxon>
        <taxon>Agrilutibacter</taxon>
    </lineage>
</organism>
<keyword evidence="2" id="KW-1185">Reference proteome</keyword>
<name>A0A7H0G0G0_9GAMM</name>
<dbReference type="EMBL" id="CP060820">
    <property type="protein sequence ID" value="QNP41776.1"/>
    <property type="molecule type" value="Genomic_DNA"/>
</dbReference>
<dbReference type="AlphaFoldDB" id="A0A7H0G0G0"/>
<evidence type="ECO:0000313" key="2">
    <source>
        <dbReference type="Proteomes" id="UP000516018"/>
    </source>
</evidence>
<proteinExistence type="predicted"/>
<dbReference type="Proteomes" id="UP000516018">
    <property type="component" value="Chromosome"/>
</dbReference>
<reference evidence="1 2" key="1">
    <citation type="submission" date="2020-08" db="EMBL/GenBank/DDBJ databases">
        <title>Lysobacter sp. II4 sp. nov., isolated from soil.</title>
        <authorList>
            <person name="Woo C.Y."/>
            <person name="Kim J."/>
        </authorList>
    </citation>
    <scope>NUCLEOTIDE SEQUENCE [LARGE SCALE GENOMIC DNA]</scope>
    <source>
        <strain evidence="1 2">II4</strain>
    </source>
</reference>